<gene>
    <name evidence="1" type="ORF">EYS09_30255</name>
</gene>
<reference evidence="1 2" key="1">
    <citation type="submission" date="2019-02" db="EMBL/GenBank/DDBJ databases">
        <title>Draft Genome Sequence of Streptomyces sp. AM-2504, identified by 16S rRNA comparative analysis as a Streptomyces Kasugaensis strain.</title>
        <authorList>
            <person name="Napolioni V."/>
            <person name="Giuliodori A.M."/>
            <person name="Spurio R."/>
            <person name="Fabbretti A."/>
        </authorList>
    </citation>
    <scope>NUCLEOTIDE SEQUENCE [LARGE SCALE GENOMIC DNA]</scope>
    <source>
        <strain evidence="1 2">AM-2504</strain>
    </source>
</reference>
<evidence type="ECO:0000313" key="2">
    <source>
        <dbReference type="Proteomes" id="UP000292452"/>
    </source>
</evidence>
<name>A0A4V2JHU8_STRKA</name>
<organism evidence="1 2">
    <name type="scientific">Streptomyces kasugaensis</name>
    <dbReference type="NCBI Taxonomy" id="1946"/>
    <lineage>
        <taxon>Bacteria</taxon>
        <taxon>Bacillati</taxon>
        <taxon>Actinomycetota</taxon>
        <taxon>Actinomycetes</taxon>
        <taxon>Kitasatosporales</taxon>
        <taxon>Streptomycetaceae</taxon>
        <taxon>Streptomyces</taxon>
    </lineage>
</organism>
<protein>
    <submittedName>
        <fullName evidence="1">Uncharacterized protein</fullName>
    </submittedName>
</protein>
<keyword evidence="2" id="KW-1185">Reference proteome</keyword>
<evidence type="ECO:0000313" key="1">
    <source>
        <dbReference type="EMBL" id="TBO56001.1"/>
    </source>
</evidence>
<comment type="caution">
    <text evidence="1">The sequence shown here is derived from an EMBL/GenBank/DDBJ whole genome shotgun (WGS) entry which is preliminary data.</text>
</comment>
<accession>A0A4V2JHU8</accession>
<dbReference type="EMBL" id="SIXH01000404">
    <property type="protein sequence ID" value="TBO56001.1"/>
    <property type="molecule type" value="Genomic_DNA"/>
</dbReference>
<dbReference type="RefSeq" id="WP_131125602.1">
    <property type="nucleotide sequence ID" value="NZ_SIXH01000404.1"/>
</dbReference>
<dbReference type="AlphaFoldDB" id="A0A4V2JHU8"/>
<sequence length="116" mass="12528">MVDQERYDLYRAESKVLAAIGEHVDAQVGPVTVRLPRAVAEAAVAAWERDDPDDELGEETHEQYALRGQAGDLALIGLAISDDGRWEGEEVVVDLHVHAAGAAWLQAAEVGRVGRS</sequence>
<proteinExistence type="predicted"/>
<dbReference type="Proteomes" id="UP000292452">
    <property type="component" value="Unassembled WGS sequence"/>
</dbReference>